<dbReference type="HOGENOM" id="CLU_3011581_0_0_9"/>
<dbReference type="Proteomes" id="UP000016662">
    <property type="component" value="Unassembled WGS sequence"/>
</dbReference>
<dbReference type="STRING" id="411473.RUMCAL_03410"/>
<protein>
    <submittedName>
        <fullName evidence="1">Uncharacterized protein</fullName>
    </submittedName>
</protein>
<accession>U2LJ75</accession>
<sequence>MLKSKGNTAQSLCIRCVDKFFGRLHKVPQIYIYTRSYDNNAKVHDKNDIHRNVKLL</sequence>
<organism evidence="1 2">
    <name type="scientific">Ruminococcus callidus ATCC 27760</name>
    <dbReference type="NCBI Taxonomy" id="411473"/>
    <lineage>
        <taxon>Bacteria</taxon>
        <taxon>Bacillati</taxon>
        <taxon>Bacillota</taxon>
        <taxon>Clostridia</taxon>
        <taxon>Eubacteriales</taxon>
        <taxon>Oscillospiraceae</taxon>
        <taxon>Ruminococcus</taxon>
    </lineage>
</organism>
<dbReference type="AlphaFoldDB" id="U2LJ75"/>
<dbReference type="EMBL" id="AWVF01000452">
    <property type="protein sequence ID" value="ERJ87138.1"/>
    <property type="molecule type" value="Genomic_DNA"/>
</dbReference>
<comment type="caution">
    <text evidence="1">The sequence shown here is derived from an EMBL/GenBank/DDBJ whole genome shotgun (WGS) entry which is preliminary data.</text>
</comment>
<evidence type="ECO:0000313" key="1">
    <source>
        <dbReference type="EMBL" id="ERJ87138.1"/>
    </source>
</evidence>
<reference evidence="1 2" key="1">
    <citation type="submission" date="2013-07" db="EMBL/GenBank/DDBJ databases">
        <authorList>
            <person name="Weinstock G."/>
            <person name="Sodergren E."/>
            <person name="Wylie T."/>
            <person name="Fulton L."/>
            <person name="Fulton R."/>
            <person name="Fronick C."/>
            <person name="O'Laughlin M."/>
            <person name="Godfrey J."/>
            <person name="Miner T."/>
            <person name="Herter B."/>
            <person name="Appelbaum E."/>
            <person name="Cordes M."/>
            <person name="Lek S."/>
            <person name="Wollam A."/>
            <person name="Pepin K.H."/>
            <person name="Palsikar V.B."/>
            <person name="Mitreva M."/>
            <person name="Wilson R.K."/>
        </authorList>
    </citation>
    <scope>NUCLEOTIDE SEQUENCE [LARGE SCALE GENOMIC DNA]</scope>
    <source>
        <strain evidence="1 2">ATCC 27760</strain>
    </source>
</reference>
<gene>
    <name evidence="1" type="ORF">RUMCAL_03410</name>
</gene>
<name>U2LJ75_9FIRM</name>
<keyword evidence="2" id="KW-1185">Reference proteome</keyword>
<proteinExistence type="predicted"/>
<evidence type="ECO:0000313" key="2">
    <source>
        <dbReference type="Proteomes" id="UP000016662"/>
    </source>
</evidence>